<reference evidence="6" key="1">
    <citation type="submission" date="2023-03" db="EMBL/GenBank/DDBJ databases">
        <title>Chitinimonas shenzhenensis gen. nov., sp. nov., a novel member of family Burkholderiaceae isolated from activated sludge collected in Shen Zhen, China.</title>
        <authorList>
            <person name="Wang X."/>
        </authorList>
    </citation>
    <scope>NUCLEOTIDE SEQUENCE</scope>
    <source>
        <strain evidence="6">DQS-5</strain>
    </source>
</reference>
<dbReference type="InterPro" id="IPR036714">
    <property type="entry name" value="SDH_sf"/>
</dbReference>
<protein>
    <recommendedName>
        <fullName evidence="3">FAD assembly factor SdhE</fullName>
    </recommendedName>
</protein>
<organism evidence="6 7">
    <name type="scientific">Parachitinimonas caeni</name>
    <dbReference type="NCBI Taxonomy" id="3031301"/>
    <lineage>
        <taxon>Bacteria</taxon>
        <taxon>Pseudomonadati</taxon>
        <taxon>Pseudomonadota</taxon>
        <taxon>Betaproteobacteria</taxon>
        <taxon>Neisseriales</taxon>
        <taxon>Chitinibacteraceae</taxon>
        <taxon>Parachitinimonas</taxon>
    </lineage>
</organism>
<comment type="subcellular location">
    <subcellularLocation>
        <location evidence="1">Cytoplasm</location>
    </subcellularLocation>
</comment>
<sequence length="86" mass="10370">MDEAEKNRLRWRSRRGLLELDLVFSRFLQHEFDSLSDAEFEIYQDLLLLPDNDLLDLVDGKTESKDERFVPMLARLRSWNNDKKQQ</sequence>
<gene>
    <name evidence="6" type="ORF">PZA18_15880</name>
</gene>
<dbReference type="PANTHER" id="PTHR39585:SF1">
    <property type="entry name" value="FAD ASSEMBLY FACTOR SDHE"/>
    <property type="match status" value="1"/>
</dbReference>
<name>A0ABT7DZW1_9NEIS</name>
<dbReference type="InterPro" id="IPR050531">
    <property type="entry name" value="SdhE_FAD_assembly_factor"/>
</dbReference>
<dbReference type="SUPFAM" id="SSF109910">
    <property type="entry name" value="YgfY-like"/>
    <property type="match status" value="1"/>
</dbReference>
<dbReference type="Gene3D" id="1.10.150.250">
    <property type="entry name" value="Flavinator of succinate dehydrogenase"/>
    <property type="match status" value="1"/>
</dbReference>
<evidence type="ECO:0000256" key="5">
    <source>
        <dbReference type="ARBA" id="ARBA00023186"/>
    </source>
</evidence>
<evidence type="ECO:0000256" key="3">
    <source>
        <dbReference type="ARBA" id="ARBA00019418"/>
    </source>
</evidence>
<dbReference type="Pfam" id="PF03937">
    <property type="entry name" value="Sdh5"/>
    <property type="match status" value="1"/>
</dbReference>
<comment type="similarity">
    <text evidence="2">Belongs to the SdhE FAD assembly factor family.</text>
</comment>
<evidence type="ECO:0000313" key="7">
    <source>
        <dbReference type="Proteomes" id="UP001172778"/>
    </source>
</evidence>
<dbReference type="RefSeq" id="WP_284101846.1">
    <property type="nucleotide sequence ID" value="NZ_JARRAF010000020.1"/>
</dbReference>
<dbReference type="EMBL" id="JARRAF010000020">
    <property type="protein sequence ID" value="MDK2125534.1"/>
    <property type="molecule type" value="Genomic_DNA"/>
</dbReference>
<keyword evidence="7" id="KW-1185">Reference proteome</keyword>
<keyword evidence="5" id="KW-0143">Chaperone</keyword>
<accession>A0ABT7DZW1</accession>
<proteinExistence type="inferred from homology"/>
<comment type="caution">
    <text evidence="6">The sequence shown here is derived from an EMBL/GenBank/DDBJ whole genome shotgun (WGS) entry which is preliminary data.</text>
</comment>
<dbReference type="Proteomes" id="UP001172778">
    <property type="component" value="Unassembled WGS sequence"/>
</dbReference>
<evidence type="ECO:0000256" key="4">
    <source>
        <dbReference type="ARBA" id="ARBA00022490"/>
    </source>
</evidence>
<dbReference type="PANTHER" id="PTHR39585">
    <property type="entry name" value="FAD ASSEMBLY FACTOR SDHE"/>
    <property type="match status" value="1"/>
</dbReference>
<keyword evidence="4" id="KW-0963">Cytoplasm</keyword>
<dbReference type="InterPro" id="IPR005631">
    <property type="entry name" value="SDH"/>
</dbReference>
<evidence type="ECO:0000256" key="2">
    <source>
        <dbReference type="ARBA" id="ARBA00008571"/>
    </source>
</evidence>
<evidence type="ECO:0000313" key="6">
    <source>
        <dbReference type="EMBL" id="MDK2125534.1"/>
    </source>
</evidence>
<evidence type="ECO:0000256" key="1">
    <source>
        <dbReference type="ARBA" id="ARBA00004496"/>
    </source>
</evidence>